<name>A0A1H6UV93_9BURK</name>
<organism evidence="2 3">
    <name type="scientific">Paraburkholderia diazotrophica</name>
    <dbReference type="NCBI Taxonomy" id="667676"/>
    <lineage>
        <taxon>Bacteria</taxon>
        <taxon>Pseudomonadati</taxon>
        <taxon>Pseudomonadota</taxon>
        <taxon>Betaproteobacteria</taxon>
        <taxon>Burkholderiales</taxon>
        <taxon>Burkholderiaceae</taxon>
        <taxon>Paraburkholderia</taxon>
    </lineage>
</organism>
<dbReference type="OrthoDB" id="8617484at2"/>
<dbReference type="RefSeq" id="WP_090864857.1">
    <property type="nucleotide sequence ID" value="NZ_FNYE01000005.1"/>
</dbReference>
<dbReference type="Pfam" id="PF21190">
    <property type="entry name" value="Bbp16"/>
    <property type="match status" value="1"/>
</dbReference>
<reference evidence="3" key="1">
    <citation type="submission" date="2016-10" db="EMBL/GenBank/DDBJ databases">
        <authorList>
            <person name="Varghese N."/>
            <person name="Submissions S."/>
        </authorList>
    </citation>
    <scope>NUCLEOTIDE SEQUENCE [LARGE SCALE GENOMIC DNA]</scope>
    <source>
        <strain evidence="3">LMG 26031</strain>
    </source>
</reference>
<evidence type="ECO:0000313" key="3">
    <source>
        <dbReference type="Proteomes" id="UP000198866"/>
    </source>
</evidence>
<dbReference type="InterPro" id="IPR048922">
    <property type="entry name" value="Bbp16"/>
</dbReference>
<dbReference type="EMBL" id="FNYE01000005">
    <property type="protein sequence ID" value="SEI96343.1"/>
    <property type="molecule type" value="Genomic_DNA"/>
</dbReference>
<evidence type="ECO:0000256" key="1">
    <source>
        <dbReference type="SAM" id="Phobius"/>
    </source>
</evidence>
<feature type="transmembrane region" description="Helical" evidence="1">
    <location>
        <begin position="102"/>
        <end position="123"/>
    </location>
</feature>
<sequence length="141" mass="14578">MILDQQTLLSDAQTVTITANSANVIDTLAPGMVTNDISVFAQVMTAFAGGTSLGIAVVSADDAALTVNVTKHFDTGAIPVASLTAKALPIAMRLPPQKMRRYVGLVYTVVGTMSAGTITAGIVEDLNTVLRTSDYAKGFSA</sequence>
<keyword evidence="1" id="KW-0812">Transmembrane</keyword>
<dbReference type="STRING" id="667676.SAMN05192539_1005214"/>
<evidence type="ECO:0000313" key="2">
    <source>
        <dbReference type="EMBL" id="SEI96343.1"/>
    </source>
</evidence>
<dbReference type="Gene3D" id="2.60.120.1110">
    <property type="match status" value="1"/>
</dbReference>
<dbReference type="Proteomes" id="UP000198866">
    <property type="component" value="Unassembled WGS sequence"/>
</dbReference>
<proteinExistence type="predicted"/>
<protein>
    <submittedName>
        <fullName evidence="2">Uncharacterized protein</fullName>
    </submittedName>
</protein>
<gene>
    <name evidence="2" type="ORF">SAMN05192539_1005214</name>
</gene>
<dbReference type="AlphaFoldDB" id="A0A1H6UV93"/>
<keyword evidence="1" id="KW-1133">Transmembrane helix</keyword>
<accession>A0A1H6UV93</accession>
<keyword evidence="3" id="KW-1185">Reference proteome</keyword>
<keyword evidence="1" id="KW-0472">Membrane</keyword>